<keyword evidence="8" id="KW-1185">Reference proteome</keyword>
<evidence type="ECO:0000256" key="6">
    <source>
        <dbReference type="ARBA" id="ARBA00031723"/>
    </source>
</evidence>
<comment type="caution">
    <text evidence="7">The sequence shown here is derived from an EMBL/GenBank/DDBJ whole genome shotgun (WGS) entry which is preliminary data.</text>
</comment>
<dbReference type="AlphaFoldDB" id="A0A8J7WB32"/>
<name>A0A8J7WB32_9EURY</name>
<evidence type="ECO:0000256" key="2">
    <source>
        <dbReference type="ARBA" id="ARBA00006896"/>
    </source>
</evidence>
<evidence type="ECO:0000313" key="7">
    <source>
        <dbReference type="EMBL" id="MBR1369677.1"/>
    </source>
</evidence>
<comment type="function">
    <text evidence="1">This subunit may be involved in monitoring complementarity of crRNA and target RNA.</text>
</comment>
<evidence type="ECO:0000256" key="4">
    <source>
        <dbReference type="ARBA" id="ARBA00022884"/>
    </source>
</evidence>
<dbReference type="GO" id="GO:0051607">
    <property type="term" value="P:defense response to virus"/>
    <property type="evidence" value="ECO:0007669"/>
    <property type="project" value="UniProtKB-KW"/>
</dbReference>
<dbReference type="EMBL" id="JWHL01000017">
    <property type="protein sequence ID" value="MBR1369677.1"/>
    <property type="molecule type" value="Genomic_DNA"/>
</dbReference>
<organism evidence="7 8">
    <name type="scientific">Methanocalculus chunghsingensis</name>
    <dbReference type="NCBI Taxonomy" id="156457"/>
    <lineage>
        <taxon>Archaea</taxon>
        <taxon>Methanobacteriati</taxon>
        <taxon>Methanobacteriota</taxon>
        <taxon>Stenosarchaea group</taxon>
        <taxon>Methanomicrobia</taxon>
        <taxon>Methanomicrobiales</taxon>
        <taxon>Methanocalculaceae</taxon>
        <taxon>Methanocalculus</taxon>
    </lineage>
</organism>
<comment type="similarity">
    <text evidence="2">Belongs to the CRISPR-associated Csm2 family.</text>
</comment>
<evidence type="ECO:0000256" key="1">
    <source>
        <dbReference type="ARBA" id="ARBA00003640"/>
    </source>
</evidence>
<gene>
    <name evidence="7" type="ORF">RJ53_09395</name>
</gene>
<evidence type="ECO:0000313" key="8">
    <source>
        <dbReference type="Proteomes" id="UP000730161"/>
    </source>
</evidence>
<dbReference type="Pfam" id="PF03750">
    <property type="entry name" value="Csm2_III-A"/>
    <property type="match status" value="1"/>
</dbReference>
<dbReference type="GO" id="GO:0003723">
    <property type="term" value="F:RNA binding"/>
    <property type="evidence" value="ECO:0007669"/>
    <property type="project" value="UniProtKB-KW"/>
</dbReference>
<reference evidence="7" key="1">
    <citation type="submission" date="2014-12" db="EMBL/GenBank/DDBJ databases">
        <authorList>
            <person name="Huang H.-H."/>
            <person name="Chen S.-C."/>
            <person name="Lai M.-C."/>
        </authorList>
    </citation>
    <scope>NUCLEOTIDE SEQUENCE</scope>
    <source>
        <strain evidence="7">K1F9705b</strain>
    </source>
</reference>
<dbReference type="CDD" id="cd09647">
    <property type="entry name" value="Csm2_III-A"/>
    <property type="match status" value="1"/>
</dbReference>
<sequence>MKKIQEARNLSGITVEEVAREDGIAESAAKAFGKNLKTTQLRKFFDQAKSIEAGLKEDGWESVSADFAMLRPILAYAKGRRLIPDDFYLFISSCMAKVLAPDNDMEMTKKNYIRFIQILESVVAYHKYHYGE</sequence>
<accession>A0A8J7WB32</accession>
<evidence type="ECO:0000256" key="5">
    <source>
        <dbReference type="ARBA" id="ARBA00023118"/>
    </source>
</evidence>
<proteinExistence type="inferred from homology"/>
<dbReference type="Proteomes" id="UP000730161">
    <property type="component" value="Unassembled WGS sequence"/>
</dbReference>
<dbReference type="InterPro" id="IPR010149">
    <property type="entry name" value="CRISPR-assoc_prot_Csm2_III-A"/>
</dbReference>
<keyword evidence="4" id="KW-0694">RNA-binding</keyword>
<evidence type="ECO:0000256" key="3">
    <source>
        <dbReference type="ARBA" id="ARBA00016118"/>
    </source>
</evidence>
<keyword evidence="5" id="KW-0051">Antiviral defense</keyword>
<protein>
    <recommendedName>
        <fullName evidence="3">CRISPR system Cms protein Csm2</fullName>
    </recommendedName>
    <alternativeName>
        <fullName evidence="6">CRISPR type III A-associated protein Csm2</fullName>
    </alternativeName>
</protein>
<dbReference type="NCBIfam" id="TIGR01870">
    <property type="entry name" value="cas_TM1810_Csm2"/>
    <property type="match status" value="1"/>
</dbReference>